<keyword evidence="5" id="KW-0472">Membrane</keyword>
<dbReference type="OrthoDB" id="674805at2759"/>
<feature type="region of interest" description="Disordered" evidence="4">
    <location>
        <begin position="241"/>
        <end position="268"/>
    </location>
</feature>
<proteinExistence type="predicted"/>
<dbReference type="PANTHER" id="PTHR24186:SF37">
    <property type="entry name" value="PGG DOMAIN-CONTAINING PROTEIN"/>
    <property type="match status" value="1"/>
</dbReference>
<evidence type="ECO:0000256" key="4">
    <source>
        <dbReference type="SAM" id="MobiDB-lite"/>
    </source>
</evidence>
<feature type="repeat" description="ANK" evidence="3">
    <location>
        <begin position="149"/>
        <end position="178"/>
    </location>
</feature>
<dbReference type="Gene3D" id="1.25.40.20">
    <property type="entry name" value="Ankyrin repeat-containing domain"/>
    <property type="match status" value="1"/>
</dbReference>
<evidence type="ECO:0000256" key="3">
    <source>
        <dbReference type="PROSITE-ProRule" id="PRU00023"/>
    </source>
</evidence>
<evidence type="ECO:0000313" key="7">
    <source>
        <dbReference type="Proteomes" id="UP000626092"/>
    </source>
</evidence>
<comment type="caution">
    <text evidence="6">The sequence shown here is derived from an EMBL/GenBank/DDBJ whole genome shotgun (WGS) entry which is preliminary data.</text>
</comment>
<organism evidence="6 7">
    <name type="scientific">Rhododendron simsii</name>
    <name type="common">Sims's rhododendron</name>
    <dbReference type="NCBI Taxonomy" id="118357"/>
    <lineage>
        <taxon>Eukaryota</taxon>
        <taxon>Viridiplantae</taxon>
        <taxon>Streptophyta</taxon>
        <taxon>Embryophyta</taxon>
        <taxon>Tracheophyta</taxon>
        <taxon>Spermatophyta</taxon>
        <taxon>Magnoliopsida</taxon>
        <taxon>eudicotyledons</taxon>
        <taxon>Gunneridae</taxon>
        <taxon>Pentapetalae</taxon>
        <taxon>asterids</taxon>
        <taxon>Ericales</taxon>
        <taxon>Ericaceae</taxon>
        <taxon>Ericoideae</taxon>
        <taxon>Rhodoreae</taxon>
        <taxon>Rhododendron</taxon>
    </lineage>
</organism>
<accession>A0A834GAG7</accession>
<dbReference type="EMBL" id="WJXA01000011">
    <property type="protein sequence ID" value="KAF7127084.1"/>
    <property type="molecule type" value="Genomic_DNA"/>
</dbReference>
<dbReference type="GO" id="GO:0005886">
    <property type="term" value="C:plasma membrane"/>
    <property type="evidence" value="ECO:0007669"/>
    <property type="project" value="TreeGrafter"/>
</dbReference>
<sequence>MVDNCKSFADISINVCSDCFWVGFAYKKVLYTVSVSIYAVFALTPFASFFEGFTDLVKFSLLTKRKLDMNEREEAGRRLYEACLSGSVQALEALIEKDQLILNRLNLLECFFNDSPLHVAVSCGHLDFTKALLSRKSKLATELDSLQCSPLHLASAEGHVEIVRELLQVNTNVCIARDQGDVQTIEYLLGIKSVKDKANVRNQNGSTALDVVEHCPNRDLKTMEIRKFLLQAGVRRSVCVESDPMPESPPDIASNPQTNCNPESPENPPPKCRCKARVIMNHIFTLWKKYLKADHTWLPQTFKL</sequence>
<dbReference type="PANTHER" id="PTHR24186">
    <property type="entry name" value="PROTEIN PHOSPHATASE 1 REGULATORY SUBUNIT"/>
    <property type="match status" value="1"/>
</dbReference>
<protein>
    <submittedName>
        <fullName evidence="6">Uncharacterized protein</fullName>
    </submittedName>
</protein>
<name>A0A834GAG7_RHOSS</name>
<dbReference type="Proteomes" id="UP000626092">
    <property type="component" value="Unassembled WGS sequence"/>
</dbReference>
<dbReference type="InterPro" id="IPR036770">
    <property type="entry name" value="Ankyrin_rpt-contain_sf"/>
</dbReference>
<keyword evidence="7" id="KW-1185">Reference proteome</keyword>
<evidence type="ECO:0000256" key="2">
    <source>
        <dbReference type="ARBA" id="ARBA00023043"/>
    </source>
</evidence>
<evidence type="ECO:0000256" key="5">
    <source>
        <dbReference type="SAM" id="Phobius"/>
    </source>
</evidence>
<evidence type="ECO:0000256" key="1">
    <source>
        <dbReference type="ARBA" id="ARBA00022737"/>
    </source>
</evidence>
<gene>
    <name evidence="6" type="ORF">RHSIM_Rhsim11G0060000</name>
</gene>
<dbReference type="SMART" id="SM00248">
    <property type="entry name" value="ANK"/>
    <property type="match status" value="3"/>
</dbReference>
<dbReference type="PROSITE" id="PS50088">
    <property type="entry name" value="ANK_REPEAT"/>
    <property type="match status" value="1"/>
</dbReference>
<keyword evidence="5" id="KW-1133">Transmembrane helix</keyword>
<dbReference type="AlphaFoldDB" id="A0A834GAG7"/>
<evidence type="ECO:0000313" key="6">
    <source>
        <dbReference type="EMBL" id="KAF7127084.1"/>
    </source>
</evidence>
<keyword evidence="5" id="KW-0812">Transmembrane</keyword>
<keyword evidence="1" id="KW-0677">Repeat</keyword>
<reference evidence="6" key="1">
    <citation type="submission" date="2019-11" db="EMBL/GenBank/DDBJ databases">
        <authorList>
            <person name="Liu Y."/>
            <person name="Hou J."/>
            <person name="Li T.-Q."/>
            <person name="Guan C.-H."/>
            <person name="Wu X."/>
            <person name="Wu H.-Z."/>
            <person name="Ling F."/>
            <person name="Zhang R."/>
            <person name="Shi X.-G."/>
            <person name="Ren J.-P."/>
            <person name="Chen E.-F."/>
            <person name="Sun J.-M."/>
        </authorList>
    </citation>
    <scope>NUCLEOTIDE SEQUENCE</scope>
    <source>
        <strain evidence="6">Adult_tree_wgs_1</strain>
        <tissue evidence="6">Leaves</tissue>
    </source>
</reference>
<keyword evidence="2 3" id="KW-0040">ANK repeat</keyword>
<dbReference type="SUPFAM" id="SSF48403">
    <property type="entry name" value="Ankyrin repeat"/>
    <property type="match status" value="1"/>
</dbReference>
<dbReference type="PROSITE" id="PS50297">
    <property type="entry name" value="ANK_REP_REGION"/>
    <property type="match status" value="1"/>
</dbReference>
<dbReference type="InterPro" id="IPR002110">
    <property type="entry name" value="Ankyrin_rpt"/>
</dbReference>
<feature type="transmembrane region" description="Helical" evidence="5">
    <location>
        <begin position="29"/>
        <end position="50"/>
    </location>
</feature>
<dbReference type="Pfam" id="PF12796">
    <property type="entry name" value="Ank_2"/>
    <property type="match status" value="1"/>
</dbReference>